<sequence>MDALFIELPPFERHCAEYFSDDDFKAFQQMLLHNPCAGDVIRGAGGLRKIRFADPRRNKGKRGGIRVIYYWYAEKSHFLLFTLYDKEQQDDLTAHQRNILSHLLEQAKQRIIR</sequence>
<name>A0A0J5L508_PLUGE</name>
<dbReference type="EMBL" id="LDZF01000006">
    <property type="protein sequence ID" value="KMK14823.1"/>
    <property type="molecule type" value="Genomic_DNA"/>
</dbReference>
<evidence type="ECO:0000313" key="1">
    <source>
        <dbReference type="EMBL" id="KMK14823.1"/>
    </source>
</evidence>
<dbReference type="PATRIC" id="fig|61647.15.peg.4874"/>
<comment type="caution">
    <text evidence="1">The sequence shown here is derived from an EMBL/GenBank/DDBJ whole genome shotgun (WGS) entry which is preliminary data.</text>
</comment>
<dbReference type="RefSeq" id="WP_048278659.1">
    <property type="nucleotide sequence ID" value="NZ_CACVCI010000001.1"/>
</dbReference>
<keyword evidence="2" id="KW-1185">Reference proteome</keyword>
<dbReference type="Proteomes" id="UP000036196">
    <property type="component" value="Unassembled WGS sequence"/>
</dbReference>
<dbReference type="PIRSF" id="PIRSF039032">
    <property type="entry name" value="HigB-2"/>
    <property type="match status" value="1"/>
</dbReference>
<protein>
    <submittedName>
        <fullName evidence="1">Toxin</fullName>
    </submittedName>
</protein>
<reference evidence="1 2" key="1">
    <citation type="submission" date="2015-05" db="EMBL/GenBank/DDBJ databases">
        <title>Genome sequences of Pluralibacter gergoviae.</title>
        <authorList>
            <person name="Greninger A.L."/>
            <person name="Miller S."/>
        </authorList>
    </citation>
    <scope>NUCLEOTIDE SEQUENCE [LARGE SCALE GENOMIC DNA]</scope>
    <source>
        <strain evidence="1 2">JS81F13</strain>
    </source>
</reference>
<dbReference type="InterPro" id="IPR009387">
    <property type="entry name" value="HigB-2"/>
</dbReference>
<dbReference type="AlphaFoldDB" id="A0A0J5L508"/>
<organism evidence="1 2">
    <name type="scientific">Pluralibacter gergoviae</name>
    <name type="common">Enterobacter gergoviae</name>
    <dbReference type="NCBI Taxonomy" id="61647"/>
    <lineage>
        <taxon>Bacteria</taxon>
        <taxon>Pseudomonadati</taxon>
        <taxon>Pseudomonadota</taxon>
        <taxon>Gammaproteobacteria</taxon>
        <taxon>Enterobacterales</taxon>
        <taxon>Enterobacteriaceae</taxon>
        <taxon>Pluralibacter</taxon>
    </lineage>
</organism>
<gene>
    <name evidence="1" type="ORF">ABW06_08170</name>
</gene>
<accession>A0A0J5L508</accession>
<evidence type="ECO:0000313" key="2">
    <source>
        <dbReference type="Proteomes" id="UP000036196"/>
    </source>
</evidence>
<proteinExistence type="predicted"/>